<protein>
    <submittedName>
        <fullName evidence="1">Uncharacterized protein</fullName>
    </submittedName>
</protein>
<dbReference type="InParanoid" id="I1BJB9"/>
<dbReference type="AlphaFoldDB" id="I1BJB9"/>
<evidence type="ECO:0000313" key="1">
    <source>
        <dbReference type="EMBL" id="EIE76299.1"/>
    </source>
</evidence>
<dbReference type="GeneID" id="93607975"/>
<accession>I1BJB9</accession>
<dbReference type="Proteomes" id="UP000009138">
    <property type="component" value="Unassembled WGS sequence"/>
</dbReference>
<dbReference type="VEuPathDB" id="FungiDB:RO3G_01003"/>
<organism evidence="1 2">
    <name type="scientific">Rhizopus delemar (strain RA 99-880 / ATCC MYA-4621 / FGSC 9543 / NRRL 43880)</name>
    <name type="common">Mucormycosis agent</name>
    <name type="synonym">Rhizopus arrhizus var. delemar</name>
    <dbReference type="NCBI Taxonomy" id="246409"/>
    <lineage>
        <taxon>Eukaryota</taxon>
        <taxon>Fungi</taxon>
        <taxon>Fungi incertae sedis</taxon>
        <taxon>Mucoromycota</taxon>
        <taxon>Mucoromycotina</taxon>
        <taxon>Mucoromycetes</taxon>
        <taxon>Mucorales</taxon>
        <taxon>Mucorineae</taxon>
        <taxon>Rhizopodaceae</taxon>
        <taxon>Rhizopus</taxon>
    </lineage>
</organism>
<keyword evidence="2" id="KW-1185">Reference proteome</keyword>
<dbReference type="EMBL" id="CH476732">
    <property type="protein sequence ID" value="EIE76299.1"/>
    <property type="molecule type" value="Genomic_DNA"/>
</dbReference>
<proteinExistence type="predicted"/>
<dbReference type="OrthoDB" id="2281104at2759"/>
<gene>
    <name evidence="1" type="ORF">RO3G_01003</name>
</gene>
<reference evidence="1 2" key="1">
    <citation type="journal article" date="2009" name="PLoS Genet.">
        <title>Genomic analysis of the basal lineage fungus Rhizopus oryzae reveals a whole-genome duplication.</title>
        <authorList>
            <person name="Ma L.-J."/>
            <person name="Ibrahim A.S."/>
            <person name="Skory C."/>
            <person name="Grabherr M.G."/>
            <person name="Burger G."/>
            <person name="Butler M."/>
            <person name="Elias M."/>
            <person name="Idnurm A."/>
            <person name="Lang B.F."/>
            <person name="Sone T."/>
            <person name="Abe A."/>
            <person name="Calvo S.E."/>
            <person name="Corrochano L.M."/>
            <person name="Engels R."/>
            <person name="Fu J."/>
            <person name="Hansberg W."/>
            <person name="Kim J.-M."/>
            <person name="Kodira C.D."/>
            <person name="Koehrsen M.J."/>
            <person name="Liu B."/>
            <person name="Miranda-Saavedra D."/>
            <person name="O'Leary S."/>
            <person name="Ortiz-Castellanos L."/>
            <person name="Poulter R."/>
            <person name="Rodriguez-Romero J."/>
            <person name="Ruiz-Herrera J."/>
            <person name="Shen Y.-Q."/>
            <person name="Zeng Q."/>
            <person name="Galagan J."/>
            <person name="Birren B.W."/>
            <person name="Cuomo C.A."/>
            <person name="Wickes B.L."/>
        </authorList>
    </citation>
    <scope>NUCLEOTIDE SEQUENCE [LARGE SCALE GENOMIC DNA]</scope>
    <source>
        <strain evidence="2">RA 99-880 / ATCC MYA-4621 / FGSC 9543 / NRRL 43880</strain>
    </source>
</reference>
<name>I1BJB9_RHIO9</name>
<evidence type="ECO:0000313" key="2">
    <source>
        <dbReference type="Proteomes" id="UP000009138"/>
    </source>
</evidence>
<dbReference type="RefSeq" id="XP_067511695.1">
    <property type="nucleotide sequence ID" value="XM_067655594.1"/>
</dbReference>
<sequence>MLSYGQLYVAMPRVRKMDDLYFFGAETPLNIKRKFGANIDALDTNKVLSTYSTSLAWLCPCLN</sequence>